<name>A0A0F9EVW9_9ZZZZ</name>
<comment type="caution">
    <text evidence="1">The sequence shown here is derived from an EMBL/GenBank/DDBJ whole genome shotgun (WGS) entry which is preliminary data.</text>
</comment>
<evidence type="ECO:0008006" key="2">
    <source>
        <dbReference type="Google" id="ProtNLM"/>
    </source>
</evidence>
<protein>
    <recommendedName>
        <fullName evidence="2">Arsenite S-adenosylmethyltransferase</fullName>
    </recommendedName>
</protein>
<organism evidence="1">
    <name type="scientific">marine sediment metagenome</name>
    <dbReference type="NCBI Taxonomy" id="412755"/>
    <lineage>
        <taxon>unclassified sequences</taxon>
        <taxon>metagenomes</taxon>
        <taxon>ecological metagenomes</taxon>
    </lineage>
</organism>
<dbReference type="AlphaFoldDB" id="A0A0F9EVW9"/>
<evidence type="ECO:0000313" key="1">
    <source>
        <dbReference type="EMBL" id="KKL78239.1"/>
    </source>
</evidence>
<accession>A0A0F9EVW9</accession>
<feature type="non-terminal residue" evidence="1">
    <location>
        <position position="67"/>
    </location>
</feature>
<sequence>MTTEREIKETVRERYAESARQVKAADETSCCASGPAESISSKLYTTDELQGLPQEAVVASLGCGNPV</sequence>
<dbReference type="EMBL" id="LAZR01023521">
    <property type="protein sequence ID" value="KKL78239.1"/>
    <property type="molecule type" value="Genomic_DNA"/>
</dbReference>
<gene>
    <name evidence="1" type="ORF">LCGC14_2026800</name>
</gene>
<reference evidence="1" key="1">
    <citation type="journal article" date="2015" name="Nature">
        <title>Complex archaea that bridge the gap between prokaryotes and eukaryotes.</title>
        <authorList>
            <person name="Spang A."/>
            <person name="Saw J.H."/>
            <person name="Jorgensen S.L."/>
            <person name="Zaremba-Niedzwiedzka K."/>
            <person name="Martijn J."/>
            <person name="Lind A.E."/>
            <person name="van Eijk R."/>
            <person name="Schleper C."/>
            <person name="Guy L."/>
            <person name="Ettema T.J."/>
        </authorList>
    </citation>
    <scope>NUCLEOTIDE SEQUENCE</scope>
</reference>
<proteinExistence type="predicted"/>